<dbReference type="InterPro" id="IPR000944">
    <property type="entry name" value="Tscrpt_reg_Rrf2"/>
</dbReference>
<accession>A0ABV8UJY4</accession>
<dbReference type="EMBL" id="JBHSCW010000003">
    <property type="protein sequence ID" value="MFC4351607.1"/>
    <property type="molecule type" value="Genomic_DNA"/>
</dbReference>
<dbReference type="InterPro" id="IPR011991">
    <property type="entry name" value="ArsR-like_HTH"/>
</dbReference>
<dbReference type="InterPro" id="IPR030489">
    <property type="entry name" value="TR_Rrf2-type_CS"/>
</dbReference>
<dbReference type="PANTHER" id="PTHR33221">
    <property type="entry name" value="WINGED HELIX-TURN-HELIX TRANSCRIPTIONAL REGULATOR, RRF2 FAMILY"/>
    <property type="match status" value="1"/>
</dbReference>
<dbReference type="SUPFAM" id="SSF46785">
    <property type="entry name" value="Winged helix' DNA-binding domain"/>
    <property type="match status" value="1"/>
</dbReference>
<dbReference type="PROSITE" id="PS51197">
    <property type="entry name" value="HTH_RRF2_2"/>
    <property type="match status" value="1"/>
</dbReference>
<dbReference type="RefSeq" id="WP_382421933.1">
    <property type="nucleotide sequence ID" value="NZ_JBHSCW010000003.1"/>
</dbReference>
<sequence length="153" mass="16690">MFRLNRLTDYAVVVLAQMARNRDTVRTAPHIAEETGVPVPTVAKVLNALARDGLIVSQRGAAGGYRLGRSPEEITVAEIIEALEGPIALTACVDGQVGHCESESMCPMRGNWDQVNGAIRTALNGVRLSDMTPNFFEWSEPTEDKKPDMRPVN</sequence>
<evidence type="ECO:0000313" key="2">
    <source>
        <dbReference type="Proteomes" id="UP001595799"/>
    </source>
</evidence>
<dbReference type="Proteomes" id="UP001595799">
    <property type="component" value="Unassembled WGS sequence"/>
</dbReference>
<reference evidence="2" key="1">
    <citation type="journal article" date="2019" name="Int. J. Syst. Evol. Microbiol.">
        <title>The Global Catalogue of Microorganisms (GCM) 10K type strain sequencing project: providing services to taxonomists for standard genome sequencing and annotation.</title>
        <authorList>
            <consortium name="The Broad Institute Genomics Platform"/>
            <consortium name="The Broad Institute Genome Sequencing Center for Infectious Disease"/>
            <person name="Wu L."/>
            <person name="Ma J."/>
        </authorList>
    </citation>
    <scope>NUCLEOTIDE SEQUENCE [LARGE SCALE GENOMIC DNA]</scope>
    <source>
        <strain evidence="2">CECT 8472</strain>
    </source>
</reference>
<dbReference type="PROSITE" id="PS01332">
    <property type="entry name" value="HTH_RRF2_1"/>
    <property type="match status" value="1"/>
</dbReference>
<dbReference type="InterPro" id="IPR036390">
    <property type="entry name" value="WH_DNA-bd_sf"/>
</dbReference>
<dbReference type="InterPro" id="IPR014290">
    <property type="entry name" value="SUF_FeS_clus_asmbl_reg"/>
</dbReference>
<dbReference type="NCBIfam" id="TIGR02944">
    <property type="entry name" value="suf_reg_Xantho"/>
    <property type="match status" value="1"/>
</dbReference>
<dbReference type="Gene3D" id="1.10.10.10">
    <property type="entry name" value="Winged helix-like DNA-binding domain superfamily/Winged helix DNA-binding domain"/>
    <property type="match status" value="1"/>
</dbReference>
<gene>
    <name evidence="1" type="ORF">ACFOW6_08650</name>
</gene>
<evidence type="ECO:0000313" key="1">
    <source>
        <dbReference type="EMBL" id="MFC4351607.1"/>
    </source>
</evidence>
<comment type="caution">
    <text evidence="1">The sequence shown here is derived from an EMBL/GenBank/DDBJ whole genome shotgun (WGS) entry which is preliminary data.</text>
</comment>
<protein>
    <submittedName>
        <fullName evidence="1">SUF system Fe-S cluster assembly regulator</fullName>
    </submittedName>
</protein>
<keyword evidence="2" id="KW-1185">Reference proteome</keyword>
<dbReference type="Pfam" id="PF02082">
    <property type="entry name" value="Rrf2"/>
    <property type="match status" value="1"/>
</dbReference>
<organism evidence="1 2">
    <name type="scientific">Fodinicurvata halophila</name>
    <dbReference type="NCBI Taxonomy" id="1419723"/>
    <lineage>
        <taxon>Bacteria</taxon>
        <taxon>Pseudomonadati</taxon>
        <taxon>Pseudomonadota</taxon>
        <taxon>Alphaproteobacteria</taxon>
        <taxon>Rhodospirillales</taxon>
        <taxon>Rhodovibrionaceae</taxon>
        <taxon>Fodinicurvata</taxon>
    </lineage>
</organism>
<proteinExistence type="predicted"/>
<dbReference type="CDD" id="cd00090">
    <property type="entry name" value="HTH_ARSR"/>
    <property type="match status" value="1"/>
</dbReference>
<dbReference type="PANTHER" id="PTHR33221:SF2">
    <property type="entry name" value="TRANSCRIPTIONAL REGULATOR"/>
    <property type="match status" value="1"/>
</dbReference>
<name>A0ABV8UJY4_9PROT</name>
<dbReference type="InterPro" id="IPR036388">
    <property type="entry name" value="WH-like_DNA-bd_sf"/>
</dbReference>
<dbReference type="NCBIfam" id="TIGR00738">
    <property type="entry name" value="rrf2_super"/>
    <property type="match status" value="1"/>
</dbReference>